<organism evidence="1 2">
    <name type="scientific">Candidatus Nomurabacteria bacterium RIFCSPHIGHO2_01_FULL_39_9</name>
    <dbReference type="NCBI Taxonomy" id="1801735"/>
    <lineage>
        <taxon>Bacteria</taxon>
        <taxon>Candidatus Nomuraibacteriota</taxon>
    </lineage>
</organism>
<comment type="caution">
    <text evidence="1">The sequence shown here is derived from an EMBL/GenBank/DDBJ whole genome shotgun (WGS) entry which is preliminary data.</text>
</comment>
<evidence type="ECO:0008006" key="3">
    <source>
        <dbReference type="Google" id="ProtNLM"/>
    </source>
</evidence>
<dbReference type="Gene3D" id="3.30.420.150">
    <property type="entry name" value="Exopolyphosphatase. Domain 2"/>
    <property type="match status" value="1"/>
</dbReference>
<evidence type="ECO:0000313" key="1">
    <source>
        <dbReference type="EMBL" id="OGI61439.1"/>
    </source>
</evidence>
<dbReference type="Proteomes" id="UP000182253">
    <property type="component" value="Unassembled WGS sequence"/>
</dbReference>
<dbReference type="STRING" id="1801735.A2645_00330"/>
<sequence>MSDSKNNELIAIFDIGSGSVGGALVLMPKEEGSKPVFLASYRFPVLFKKDLDASQFQKLMLKAVKIVASKISIARPDNAYCFLASPWSAHQTRLVNFKNNSPLISRKEIDQIVSRELRNFHDSYIKEYPENSLIEAKIENLLLKKTKPLEKKLAMFLATADQKLTVELEKIIRSSTGAFNVISNSFLLSDFAVVRNFLDPKNFVLIDIGGEVTEVGIVRDDILIESGSFPFGKNTLIRRLATVAPEGAETLISLFFDNRLEEKSRIQVEKLLKIEKKHFQEHLMGAFGDLNVAGEPIFLTVDDEVANWFTEAISTLTKKPNQCIFLESRTLHSFCDLKSKVAHDPFLIIEALSLQAHEI</sequence>
<proteinExistence type="predicted"/>
<dbReference type="EMBL" id="MFTL01000018">
    <property type="protein sequence ID" value="OGI61439.1"/>
    <property type="molecule type" value="Genomic_DNA"/>
</dbReference>
<gene>
    <name evidence="1" type="ORF">A2645_00330</name>
</gene>
<name>A0A1F6UVV1_9BACT</name>
<dbReference type="AlphaFoldDB" id="A0A1F6UVV1"/>
<accession>A0A1F6UVV1</accession>
<evidence type="ECO:0000313" key="2">
    <source>
        <dbReference type="Proteomes" id="UP000182253"/>
    </source>
</evidence>
<reference evidence="1 2" key="1">
    <citation type="journal article" date="2016" name="Nat. Commun.">
        <title>Thousands of microbial genomes shed light on interconnected biogeochemical processes in an aquifer system.</title>
        <authorList>
            <person name="Anantharaman K."/>
            <person name="Brown C.T."/>
            <person name="Hug L.A."/>
            <person name="Sharon I."/>
            <person name="Castelle C.J."/>
            <person name="Probst A.J."/>
            <person name="Thomas B.C."/>
            <person name="Singh A."/>
            <person name="Wilkins M.J."/>
            <person name="Karaoz U."/>
            <person name="Brodie E.L."/>
            <person name="Williams K.H."/>
            <person name="Hubbard S.S."/>
            <person name="Banfield J.F."/>
        </authorList>
    </citation>
    <scope>NUCLEOTIDE SEQUENCE [LARGE SCALE GENOMIC DNA]</scope>
</reference>
<protein>
    <recommendedName>
        <fullName evidence="3">SHS2 domain-containing protein</fullName>
    </recommendedName>
</protein>